<sequence>MYDENNPIYKTACHWQNELKESIFFLTSHFVVPAVEKSDSKIWEKKELISSLLLEVNVVELELEIVKKRGRYNVYQIARRGYKTYSDIEFGPEEQEQKRIRDDCVDTTPYINIHIPPSRVITLPEESINLS</sequence>
<accession>A0A9N8Z3T3</accession>
<keyword evidence="2" id="KW-1185">Reference proteome</keyword>
<comment type="caution">
    <text evidence="1">The sequence shown here is derived from an EMBL/GenBank/DDBJ whole genome shotgun (WGS) entry which is preliminary data.</text>
</comment>
<dbReference type="AlphaFoldDB" id="A0A9N8Z3T3"/>
<evidence type="ECO:0000313" key="1">
    <source>
        <dbReference type="EMBL" id="CAG8466884.1"/>
    </source>
</evidence>
<evidence type="ECO:0000313" key="2">
    <source>
        <dbReference type="Proteomes" id="UP000789375"/>
    </source>
</evidence>
<reference evidence="1" key="1">
    <citation type="submission" date="2021-06" db="EMBL/GenBank/DDBJ databases">
        <authorList>
            <person name="Kallberg Y."/>
            <person name="Tangrot J."/>
            <person name="Rosling A."/>
        </authorList>
    </citation>
    <scope>NUCLEOTIDE SEQUENCE</scope>
    <source>
        <strain evidence="1">87-6 pot B 2015</strain>
    </source>
</reference>
<gene>
    <name evidence="1" type="ORF">FMOSSE_LOCUS2319</name>
</gene>
<dbReference type="Proteomes" id="UP000789375">
    <property type="component" value="Unassembled WGS sequence"/>
</dbReference>
<protein>
    <submittedName>
        <fullName evidence="1">3579_t:CDS:1</fullName>
    </submittedName>
</protein>
<dbReference type="EMBL" id="CAJVPP010000298">
    <property type="protein sequence ID" value="CAG8466884.1"/>
    <property type="molecule type" value="Genomic_DNA"/>
</dbReference>
<proteinExistence type="predicted"/>
<organism evidence="1 2">
    <name type="scientific">Funneliformis mosseae</name>
    <name type="common">Endomycorrhizal fungus</name>
    <name type="synonym">Glomus mosseae</name>
    <dbReference type="NCBI Taxonomy" id="27381"/>
    <lineage>
        <taxon>Eukaryota</taxon>
        <taxon>Fungi</taxon>
        <taxon>Fungi incertae sedis</taxon>
        <taxon>Mucoromycota</taxon>
        <taxon>Glomeromycotina</taxon>
        <taxon>Glomeromycetes</taxon>
        <taxon>Glomerales</taxon>
        <taxon>Glomeraceae</taxon>
        <taxon>Funneliformis</taxon>
    </lineage>
</organism>
<name>A0A9N8Z3T3_FUNMO</name>